<dbReference type="AlphaFoldDB" id="A0A967AZR8"/>
<accession>A0A967AZR8</accession>
<sequence length="197" mass="21096">MRIEALLPALLADPARPRVTWYDEGTGERIELSGRVLANWVAKAGNWLQDEADVSVGTTLGLRLPTDHWRCVYWALAGWACGTTVLLDADAEVTVGFADAELVEPTRSLSPSPLMSMPDVFTPYVVPAPTDAALGTITYADLIRPAGADRELLEGDGVETLRRVLDLLAADGSVVLVRNATPQRRAEIAETEGATAG</sequence>
<organism evidence="1 2">
    <name type="scientific">Metallococcus carri</name>
    <dbReference type="NCBI Taxonomy" id="1656884"/>
    <lineage>
        <taxon>Bacteria</taxon>
        <taxon>Bacillati</taxon>
        <taxon>Actinomycetota</taxon>
        <taxon>Actinomycetes</taxon>
        <taxon>Micrococcales</taxon>
        <taxon>Dermacoccaceae</taxon>
        <taxon>Metallococcus</taxon>
    </lineage>
</organism>
<dbReference type="RefSeq" id="WP_166192447.1">
    <property type="nucleotide sequence ID" value="NZ_JAAOIV010000001.1"/>
</dbReference>
<comment type="caution">
    <text evidence="1">The sequence shown here is derived from an EMBL/GenBank/DDBJ whole genome shotgun (WGS) entry which is preliminary data.</text>
</comment>
<dbReference type="EMBL" id="JAAOIV010000001">
    <property type="protein sequence ID" value="NHN54610.1"/>
    <property type="molecule type" value="Genomic_DNA"/>
</dbReference>
<keyword evidence="2" id="KW-1185">Reference proteome</keyword>
<dbReference type="SUPFAM" id="SSF56801">
    <property type="entry name" value="Acetyl-CoA synthetase-like"/>
    <property type="match status" value="1"/>
</dbReference>
<dbReference type="Proteomes" id="UP000744769">
    <property type="component" value="Unassembled WGS sequence"/>
</dbReference>
<gene>
    <name evidence="1" type="ORF">G9U51_02295</name>
</gene>
<dbReference type="NCBIfam" id="TIGR03089">
    <property type="entry name" value="TIGR03089 family protein"/>
    <property type="match status" value="1"/>
</dbReference>
<protein>
    <submittedName>
        <fullName evidence="1">TIGR03089 family protein</fullName>
    </submittedName>
</protein>
<reference evidence="1" key="1">
    <citation type="submission" date="2020-03" db="EMBL/GenBank/DDBJ databases">
        <title>Draft sequencing of Calidifontibacter sp. DB0510.</title>
        <authorList>
            <person name="Kim D.-U."/>
        </authorList>
    </citation>
    <scope>NUCLEOTIDE SEQUENCE</scope>
    <source>
        <strain evidence="1">DB0510</strain>
    </source>
</reference>
<dbReference type="InterPro" id="IPR017523">
    <property type="entry name" value="Rv3268"/>
</dbReference>
<evidence type="ECO:0000313" key="1">
    <source>
        <dbReference type="EMBL" id="NHN54610.1"/>
    </source>
</evidence>
<proteinExistence type="predicted"/>
<evidence type="ECO:0000313" key="2">
    <source>
        <dbReference type="Proteomes" id="UP000744769"/>
    </source>
</evidence>
<name>A0A967AZR8_9MICO</name>